<evidence type="ECO:0000259" key="7">
    <source>
        <dbReference type="PROSITE" id="PS51194"/>
    </source>
</evidence>
<dbReference type="PaxDb" id="2903-EOD12093"/>
<dbReference type="GO" id="GO:0005524">
    <property type="term" value="F:ATP binding"/>
    <property type="evidence" value="ECO:0007669"/>
    <property type="project" value="UniProtKB-KW"/>
</dbReference>
<dbReference type="PROSITE" id="PS51194">
    <property type="entry name" value="HELICASE_CTER"/>
    <property type="match status" value="1"/>
</dbReference>
<organism evidence="9 10">
    <name type="scientific">Emiliania huxleyi (strain CCMP1516)</name>
    <dbReference type="NCBI Taxonomy" id="280463"/>
    <lineage>
        <taxon>Eukaryota</taxon>
        <taxon>Haptista</taxon>
        <taxon>Haptophyta</taxon>
        <taxon>Prymnesiophyceae</taxon>
        <taxon>Isochrysidales</taxon>
        <taxon>Noelaerhabdaceae</taxon>
        <taxon>Emiliania</taxon>
    </lineage>
</organism>
<dbReference type="CDD" id="cd18787">
    <property type="entry name" value="SF2_C_DEAD"/>
    <property type="match status" value="1"/>
</dbReference>
<protein>
    <recommendedName>
        <fullName evidence="11">ATP-dependent RNA helicase</fullName>
    </recommendedName>
</protein>
<dbReference type="GeneID" id="17258324"/>
<keyword evidence="2" id="KW-0378">Hydrolase</keyword>
<dbReference type="SUPFAM" id="SSF52540">
    <property type="entry name" value="P-loop containing nucleoside triphosphate hydrolases"/>
    <property type="match status" value="2"/>
</dbReference>
<dbReference type="eggNOG" id="KOG0347">
    <property type="taxonomic scope" value="Eukaryota"/>
</dbReference>
<feature type="region of interest" description="Disordered" evidence="6">
    <location>
        <begin position="328"/>
        <end position="347"/>
    </location>
</feature>
<feature type="compositionally biased region" description="Basic and acidic residues" evidence="6">
    <location>
        <begin position="87"/>
        <end position="98"/>
    </location>
</feature>
<accession>A0A0D3ILF8</accession>
<dbReference type="SMART" id="SM00487">
    <property type="entry name" value="DEXDc"/>
    <property type="match status" value="1"/>
</dbReference>
<sequence length="588" mass="63150">MPKKQKSAAARQTWRSVALEEESLRFAESGGFLSLEEIEQPLYDPAQPFSAAADDVEAGDSGVGASQLELAQAEVDRLMRMHAAAPRGEDAAAEGERKEKRKRAKAARNDQGCSVADNAEGEAGGEAGDARSSWEPLGLHPTLVEGMVACGFSGPTPIQKAALPAALHGLRDVVGAAETGSGKTLAFGLPILHRLIEVTRMSLDKQRRQLESRPPVVVATPGRLWELMSEGSSHLQAHLAALLTRQPLELSRLRFFVLDEVDRMIEAGHFQETHAKRVAQHKPLPSGSAADSLMQKVAFLNPLKACPPCERRQHASLLQQAQLQCLAEEKAPPPPPPPPAPHLHGTPSASGDGALFALLGTRGGRSIVFCNAVTAVSRLRSLLSLLGLNVIALQGGMQQRARIKALERFRAASCAVLLATDVAARGLDVKGVEYVVHYQLPRSAEVYVHRSGRTARAAAAGLCVSLVEPSSSRAFRKLCHELSVPQGLDEYPMPPKTLAAALEAAKLAQKVDKAEHKNSRAAKQASSMRRMAEEMDLPVSSDDEEEEETRHSNGRQQAREAALVARQRDDLRRMLGKLGWPAGGAAAS</sequence>
<name>A0A0D3ILF8_EMIH1</name>
<dbReference type="GO" id="GO:0003724">
    <property type="term" value="F:RNA helicase activity"/>
    <property type="evidence" value="ECO:0007669"/>
    <property type="project" value="InterPro"/>
</dbReference>
<evidence type="ECO:0000256" key="1">
    <source>
        <dbReference type="ARBA" id="ARBA00022741"/>
    </source>
</evidence>
<dbReference type="STRING" id="2903.R1BPW2"/>
<feature type="region of interest" description="Disordered" evidence="6">
    <location>
        <begin position="85"/>
        <end position="134"/>
    </location>
</feature>
<feature type="short sequence motif" description="Q motif" evidence="5">
    <location>
        <begin position="132"/>
        <end position="160"/>
    </location>
</feature>
<dbReference type="KEGG" id="ehx:EMIHUDRAFT_213860"/>
<keyword evidence="4" id="KW-0067">ATP-binding</keyword>
<evidence type="ECO:0000313" key="9">
    <source>
        <dbReference type="EnsemblProtists" id="EOD12093"/>
    </source>
</evidence>
<dbReference type="GO" id="GO:0016787">
    <property type="term" value="F:hydrolase activity"/>
    <property type="evidence" value="ECO:0007669"/>
    <property type="project" value="UniProtKB-KW"/>
</dbReference>
<dbReference type="AlphaFoldDB" id="A0A0D3ILF8"/>
<dbReference type="PANTHER" id="PTHR47959">
    <property type="entry name" value="ATP-DEPENDENT RNA HELICASE RHLE-RELATED"/>
    <property type="match status" value="1"/>
</dbReference>
<evidence type="ECO:0000256" key="4">
    <source>
        <dbReference type="ARBA" id="ARBA00022840"/>
    </source>
</evidence>
<dbReference type="Gene3D" id="3.40.50.300">
    <property type="entry name" value="P-loop containing nucleotide triphosphate hydrolases"/>
    <property type="match status" value="3"/>
</dbReference>
<evidence type="ECO:0000313" key="10">
    <source>
        <dbReference type="Proteomes" id="UP000013827"/>
    </source>
</evidence>
<evidence type="ECO:0008006" key="11">
    <source>
        <dbReference type="Google" id="ProtNLM"/>
    </source>
</evidence>
<feature type="domain" description="Helicase C-terminal" evidence="7">
    <location>
        <begin position="350"/>
        <end position="499"/>
    </location>
</feature>
<dbReference type="Pfam" id="PF00271">
    <property type="entry name" value="Helicase_C"/>
    <property type="match status" value="1"/>
</dbReference>
<dbReference type="Pfam" id="PF00270">
    <property type="entry name" value="DEAD"/>
    <property type="match status" value="2"/>
</dbReference>
<dbReference type="InterPro" id="IPR011545">
    <property type="entry name" value="DEAD/DEAH_box_helicase_dom"/>
</dbReference>
<dbReference type="RefSeq" id="XP_005764522.1">
    <property type="nucleotide sequence ID" value="XM_005764465.1"/>
</dbReference>
<keyword evidence="1" id="KW-0547">Nucleotide-binding</keyword>
<dbReference type="HOGENOM" id="CLU_003041_13_0_1"/>
<evidence type="ECO:0000256" key="6">
    <source>
        <dbReference type="SAM" id="MobiDB-lite"/>
    </source>
</evidence>
<dbReference type="InterPro" id="IPR050079">
    <property type="entry name" value="DEAD_box_RNA_helicase"/>
</dbReference>
<evidence type="ECO:0000256" key="3">
    <source>
        <dbReference type="ARBA" id="ARBA00022806"/>
    </source>
</evidence>
<evidence type="ECO:0000259" key="8">
    <source>
        <dbReference type="PROSITE" id="PS51195"/>
    </source>
</evidence>
<dbReference type="InterPro" id="IPR027417">
    <property type="entry name" value="P-loop_NTPase"/>
</dbReference>
<dbReference type="InterPro" id="IPR001650">
    <property type="entry name" value="Helicase_C-like"/>
</dbReference>
<dbReference type="Proteomes" id="UP000013827">
    <property type="component" value="Unassembled WGS sequence"/>
</dbReference>
<dbReference type="InterPro" id="IPR014014">
    <property type="entry name" value="RNA_helicase_DEAD_Q_motif"/>
</dbReference>
<keyword evidence="10" id="KW-1185">Reference proteome</keyword>
<feature type="region of interest" description="Disordered" evidence="6">
    <location>
        <begin position="514"/>
        <end position="566"/>
    </location>
</feature>
<dbReference type="InterPro" id="IPR014001">
    <property type="entry name" value="Helicase_ATP-bd"/>
</dbReference>
<dbReference type="EnsemblProtists" id="EOD12093">
    <property type="protein sequence ID" value="EOD12093"/>
    <property type="gene ID" value="EMIHUDRAFT_213860"/>
</dbReference>
<evidence type="ECO:0000256" key="2">
    <source>
        <dbReference type="ARBA" id="ARBA00022801"/>
    </source>
</evidence>
<proteinExistence type="predicted"/>
<keyword evidence="3" id="KW-0347">Helicase</keyword>
<feature type="domain" description="DEAD-box RNA helicase Q" evidence="8">
    <location>
        <begin position="132"/>
        <end position="160"/>
    </location>
</feature>
<reference evidence="10" key="1">
    <citation type="journal article" date="2013" name="Nature">
        <title>Pan genome of the phytoplankton Emiliania underpins its global distribution.</title>
        <authorList>
            <person name="Read B.A."/>
            <person name="Kegel J."/>
            <person name="Klute M.J."/>
            <person name="Kuo A."/>
            <person name="Lefebvre S.C."/>
            <person name="Maumus F."/>
            <person name="Mayer C."/>
            <person name="Miller J."/>
            <person name="Monier A."/>
            <person name="Salamov A."/>
            <person name="Young J."/>
            <person name="Aguilar M."/>
            <person name="Claverie J.M."/>
            <person name="Frickenhaus S."/>
            <person name="Gonzalez K."/>
            <person name="Herman E.K."/>
            <person name="Lin Y.C."/>
            <person name="Napier J."/>
            <person name="Ogata H."/>
            <person name="Sarno A.F."/>
            <person name="Shmutz J."/>
            <person name="Schroeder D."/>
            <person name="de Vargas C."/>
            <person name="Verret F."/>
            <person name="von Dassow P."/>
            <person name="Valentin K."/>
            <person name="Van de Peer Y."/>
            <person name="Wheeler G."/>
            <person name="Dacks J.B."/>
            <person name="Delwiche C.F."/>
            <person name="Dyhrman S.T."/>
            <person name="Glockner G."/>
            <person name="John U."/>
            <person name="Richards T."/>
            <person name="Worden A.Z."/>
            <person name="Zhang X."/>
            <person name="Grigoriev I.V."/>
            <person name="Allen A.E."/>
            <person name="Bidle K."/>
            <person name="Borodovsky M."/>
            <person name="Bowler C."/>
            <person name="Brownlee C."/>
            <person name="Cock J.M."/>
            <person name="Elias M."/>
            <person name="Gladyshev V.N."/>
            <person name="Groth M."/>
            <person name="Guda C."/>
            <person name="Hadaegh A."/>
            <person name="Iglesias-Rodriguez M.D."/>
            <person name="Jenkins J."/>
            <person name="Jones B.M."/>
            <person name="Lawson T."/>
            <person name="Leese F."/>
            <person name="Lindquist E."/>
            <person name="Lobanov A."/>
            <person name="Lomsadze A."/>
            <person name="Malik S.B."/>
            <person name="Marsh M.E."/>
            <person name="Mackinder L."/>
            <person name="Mock T."/>
            <person name="Mueller-Roeber B."/>
            <person name="Pagarete A."/>
            <person name="Parker M."/>
            <person name="Probert I."/>
            <person name="Quesneville H."/>
            <person name="Raines C."/>
            <person name="Rensing S.A."/>
            <person name="Riano-Pachon D.M."/>
            <person name="Richier S."/>
            <person name="Rokitta S."/>
            <person name="Shiraiwa Y."/>
            <person name="Soanes D.M."/>
            <person name="van der Giezen M."/>
            <person name="Wahlund T.M."/>
            <person name="Williams B."/>
            <person name="Wilson W."/>
            <person name="Wolfe G."/>
            <person name="Wurch L.L."/>
        </authorList>
    </citation>
    <scope>NUCLEOTIDE SEQUENCE</scope>
</reference>
<dbReference type="PROSITE" id="PS51195">
    <property type="entry name" value="Q_MOTIF"/>
    <property type="match status" value="1"/>
</dbReference>
<reference evidence="9" key="2">
    <citation type="submission" date="2024-10" db="UniProtKB">
        <authorList>
            <consortium name="EnsemblProtists"/>
        </authorList>
    </citation>
    <scope>IDENTIFICATION</scope>
</reference>
<dbReference type="GO" id="GO:0003676">
    <property type="term" value="F:nucleic acid binding"/>
    <property type="evidence" value="ECO:0007669"/>
    <property type="project" value="InterPro"/>
</dbReference>
<dbReference type="PANTHER" id="PTHR47959:SF1">
    <property type="entry name" value="ATP-DEPENDENT RNA HELICASE DBPA"/>
    <property type="match status" value="1"/>
</dbReference>
<feature type="compositionally biased region" description="Pro residues" evidence="6">
    <location>
        <begin position="332"/>
        <end position="341"/>
    </location>
</feature>
<dbReference type="SMART" id="SM00490">
    <property type="entry name" value="HELICc"/>
    <property type="match status" value="1"/>
</dbReference>
<feature type="region of interest" description="Disordered" evidence="6">
    <location>
        <begin position="45"/>
        <end position="64"/>
    </location>
</feature>
<evidence type="ECO:0000256" key="5">
    <source>
        <dbReference type="PROSITE-ProRule" id="PRU00552"/>
    </source>
</evidence>
<dbReference type="GO" id="GO:0005829">
    <property type="term" value="C:cytosol"/>
    <property type="evidence" value="ECO:0007669"/>
    <property type="project" value="TreeGrafter"/>
</dbReference>